<evidence type="ECO:0000313" key="2">
    <source>
        <dbReference type="Proteomes" id="UP001148125"/>
    </source>
</evidence>
<evidence type="ECO:0000313" key="1">
    <source>
        <dbReference type="EMBL" id="MDE5414415.1"/>
    </source>
</evidence>
<proteinExistence type="predicted"/>
<comment type="caution">
    <text evidence="1">The sequence shown here is derived from an EMBL/GenBank/DDBJ whole genome shotgun (WGS) entry which is preliminary data.</text>
</comment>
<gene>
    <name evidence="1" type="ORF">N7Z68_13630</name>
</gene>
<sequence length="110" mass="13007">MIEEKALAVKWCNDFLETDSNLTLSPISYQYILWSRSKAYETQSFDWVTLNAHLRSSLENRSFTEQFIDVIQNVQTFTDVLKLIKIESELRDFQQFTKIVPFKKLSYARG</sequence>
<dbReference type="EMBL" id="JAOTPO010000009">
    <property type="protein sequence ID" value="MDE5414415.1"/>
    <property type="molecule type" value="Genomic_DNA"/>
</dbReference>
<dbReference type="Proteomes" id="UP001148125">
    <property type="component" value="Unassembled WGS sequence"/>
</dbReference>
<keyword evidence="2" id="KW-1185">Reference proteome</keyword>
<organism evidence="1 2">
    <name type="scientific">Alkalihalobacterium chitinilyticum</name>
    <dbReference type="NCBI Taxonomy" id="2980103"/>
    <lineage>
        <taxon>Bacteria</taxon>
        <taxon>Bacillati</taxon>
        <taxon>Bacillota</taxon>
        <taxon>Bacilli</taxon>
        <taxon>Bacillales</taxon>
        <taxon>Bacillaceae</taxon>
        <taxon>Alkalihalobacterium</taxon>
    </lineage>
</organism>
<dbReference type="RefSeq" id="WP_275119030.1">
    <property type="nucleotide sequence ID" value="NZ_JAOTPO010000009.1"/>
</dbReference>
<accession>A0ABT5VG28</accession>
<protein>
    <submittedName>
        <fullName evidence="1">Uncharacterized protein</fullName>
    </submittedName>
</protein>
<reference evidence="1" key="1">
    <citation type="submission" date="2024-05" db="EMBL/GenBank/DDBJ databases">
        <title>Alkalihalobacillus sp. strain MEB203 novel alkaliphilic bacterium from Lonar Lake, India.</title>
        <authorList>
            <person name="Joshi A."/>
            <person name="Thite S."/>
            <person name="Mengade P."/>
        </authorList>
    </citation>
    <scope>NUCLEOTIDE SEQUENCE</scope>
    <source>
        <strain evidence="1">MEB 203</strain>
    </source>
</reference>
<name>A0ABT5VG28_9BACI</name>